<organism evidence="2 3">
    <name type="scientific">Luteolibacter ambystomatis</name>
    <dbReference type="NCBI Taxonomy" id="2824561"/>
    <lineage>
        <taxon>Bacteria</taxon>
        <taxon>Pseudomonadati</taxon>
        <taxon>Verrucomicrobiota</taxon>
        <taxon>Verrucomicrobiia</taxon>
        <taxon>Verrucomicrobiales</taxon>
        <taxon>Verrucomicrobiaceae</taxon>
        <taxon>Luteolibacter</taxon>
    </lineage>
</organism>
<feature type="domain" description="R3H" evidence="1">
    <location>
        <begin position="83"/>
        <end position="150"/>
    </location>
</feature>
<evidence type="ECO:0000313" key="3">
    <source>
        <dbReference type="Proteomes" id="UP000676169"/>
    </source>
</evidence>
<dbReference type="Gene3D" id="3.30.1370.50">
    <property type="entry name" value="R3H-like domain"/>
    <property type="match status" value="1"/>
</dbReference>
<accession>A0A975G9U4</accession>
<dbReference type="EMBL" id="CP073100">
    <property type="protein sequence ID" value="QUE51471.1"/>
    <property type="molecule type" value="Genomic_DNA"/>
</dbReference>
<dbReference type="InterPro" id="IPR039247">
    <property type="entry name" value="KhpB"/>
</dbReference>
<reference evidence="2" key="1">
    <citation type="submission" date="2021-04" db="EMBL/GenBank/DDBJ databases">
        <title>Luteolibacter sp. 32A isolated from the skin of an Anderson's salamander (Ambystoma andersonii).</title>
        <authorList>
            <person name="Spergser J."/>
            <person name="Busse H.-J."/>
        </authorList>
    </citation>
    <scope>NUCLEOTIDE SEQUENCE</scope>
    <source>
        <strain evidence="2">32A</strain>
    </source>
</reference>
<evidence type="ECO:0000259" key="1">
    <source>
        <dbReference type="PROSITE" id="PS51061"/>
    </source>
</evidence>
<dbReference type="InterPro" id="IPR038008">
    <property type="entry name" value="Jag_KH"/>
</dbReference>
<protein>
    <submittedName>
        <fullName evidence="2">Single-stranded DNA-binding protein</fullName>
    </submittedName>
</protein>
<dbReference type="AlphaFoldDB" id="A0A975G9U4"/>
<proteinExistence type="predicted"/>
<dbReference type="PANTHER" id="PTHR35800">
    <property type="entry name" value="PROTEIN JAG"/>
    <property type="match status" value="1"/>
</dbReference>
<dbReference type="GO" id="GO:0003677">
    <property type="term" value="F:DNA binding"/>
    <property type="evidence" value="ECO:0007669"/>
    <property type="project" value="UniProtKB-KW"/>
</dbReference>
<dbReference type="RefSeq" id="WP_211631610.1">
    <property type="nucleotide sequence ID" value="NZ_CP073100.1"/>
</dbReference>
<dbReference type="KEGG" id="lamb:KBB96_00900"/>
<name>A0A975G9U4_9BACT</name>
<dbReference type="SMART" id="SM00393">
    <property type="entry name" value="R3H"/>
    <property type="match status" value="1"/>
</dbReference>
<dbReference type="PROSITE" id="PS51061">
    <property type="entry name" value="R3H"/>
    <property type="match status" value="1"/>
</dbReference>
<gene>
    <name evidence="2" type="ORF">KBB96_00900</name>
</gene>
<evidence type="ECO:0000313" key="2">
    <source>
        <dbReference type="EMBL" id="QUE51471.1"/>
    </source>
</evidence>
<dbReference type="Proteomes" id="UP000676169">
    <property type="component" value="Chromosome"/>
</dbReference>
<dbReference type="InterPro" id="IPR036867">
    <property type="entry name" value="R3H_dom_sf"/>
</dbReference>
<dbReference type="InterPro" id="IPR001374">
    <property type="entry name" value="R3H_dom"/>
</dbReference>
<dbReference type="InterPro" id="IPR015946">
    <property type="entry name" value="KH_dom-like_a/b"/>
</dbReference>
<dbReference type="PANTHER" id="PTHR35800:SF1">
    <property type="entry name" value="RNA-BINDING PROTEIN KHPB"/>
    <property type="match status" value="1"/>
</dbReference>
<keyword evidence="3" id="KW-1185">Reference proteome</keyword>
<dbReference type="CDD" id="cd02414">
    <property type="entry name" value="KH-II_Jag"/>
    <property type="match status" value="1"/>
</dbReference>
<dbReference type="Gene3D" id="3.30.300.20">
    <property type="match status" value="1"/>
</dbReference>
<keyword evidence="2" id="KW-0238">DNA-binding</keyword>
<dbReference type="Pfam" id="PF01424">
    <property type="entry name" value="R3H"/>
    <property type="match status" value="1"/>
</dbReference>
<sequence>MTPVDASKKILDSMLGHLGFSASIEIQQTDDGPCLQVDTSEKALLIGDEGERLDDLQYLVNRILRRHFPKAERVKVDCGHFRAMQEDKLVTEVRGIAERVKASGRTFKMRPLNAYYRRLVHNALIGNEDVISHSPDGEDRLKRVIIEPKKPAEPQA</sequence>
<dbReference type="GO" id="GO:0003723">
    <property type="term" value="F:RNA binding"/>
    <property type="evidence" value="ECO:0007669"/>
    <property type="project" value="InterPro"/>
</dbReference>